<evidence type="ECO:0000313" key="2">
    <source>
        <dbReference type="EMBL" id="KAK3022967.1"/>
    </source>
</evidence>
<dbReference type="PANTHER" id="PTHR31048">
    <property type="entry name" value="OS03G0233200 PROTEIN"/>
    <property type="match status" value="1"/>
</dbReference>
<dbReference type="Pfam" id="PF00314">
    <property type="entry name" value="Thaumatin"/>
    <property type="match status" value="1"/>
</dbReference>
<keyword evidence="1" id="KW-1133">Transmembrane helix</keyword>
<dbReference type="AlphaFoldDB" id="A0AA89B2S4"/>
<feature type="transmembrane region" description="Helical" evidence="1">
    <location>
        <begin position="278"/>
        <end position="297"/>
    </location>
</feature>
<keyword evidence="1" id="KW-0812">Transmembrane</keyword>
<protein>
    <recommendedName>
        <fullName evidence="4">Thaumatin-like protein</fullName>
    </recommendedName>
</protein>
<dbReference type="SMART" id="SM00205">
    <property type="entry name" value="THN"/>
    <property type="match status" value="1"/>
</dbReference>
<dbReference type="InterPro" id="IPR037176">
    <property type="entry name" value="Osmotin/thaumatin-like_sf"/>
</dbReference>
<feature type="transmembrane region" description="Helical" evidence="1">
    <location>
        <begin position="253"/>
        <end position="272"/>
    </location>
</feature>
<dbReference type="PROSITE" id="PS51367">
    <property type="entry name" value="THAUMATIN_2"/>
    <property type="match status" value="1"/>
</dbReference>
<keyword evidence="1" id="KW-0472">Membrane</keyword>
<evidence type="ECO:0008006" key="4">
    <source>
        <dbReference type="Google" id="ProtNLM"/>
    </source>
</evidence>
<dbReference type="Gene3D" id="2.60.110.10">
    <property type="entry name" value="Thaumatin"/>
    <property type="match status" value="1"/>
</dbReference>
<accession>A0AA89B2S4</accession>
<evidence type="ECO:0000256" key="1">
    <source>
        <dbReference type="SAM" id="Phobius"/>
    </source>
</evidence>
<dbReference type="PRINTS" id="PR00347">
    <property type="entry name" value="THAUMATIN"/>
</dbReference>
<sequence>MDSVNMRQQVYSTKLKLANECRNTIWPVLASGGETPPLLAPALALQPGQSTTISLPVSWSGRLWGRTSCTYHSSIGRPVCVTGDCGSGSPECASASALPAVTIASFDLDGDGGLDLYVVSTSRGYNLGILVVPYGGSGGDCMATGCVKDVKGGCESETSGGCKSTCFAFGDPKYCCSGGNAQLETCKPSPYSRYFSSRCPSAYGDVYADGGNNTRRFACASANYAITFCPHPTSLKSSGGAVSRPSGAKTKRVVIITLVIVTTVVAILLTVLKILSPNLAVGIASAIYTALALLFAFL</sequence>
<organism evidence="2 3">
    <name type="scientific">Escallonia herrerae</name>
    <dbReference type="NCBI Taxonomy" id="1293975"/>
    <lineage>
        <taxon>Eukaryota</taxon>
        <taxon>Viridiplantae</taxon>
        <taxon>Streptophyta</taxon>
        <taxon>Embryophyta</taxon>
        <taxon>Tracheophyta</taxon>
        <taxon>Spermatophyta</taxon>
        <taxon>Magnoliopsida</taxon>
        <taxon>eudicotyledons</taxon>
        <taxon>Gunneridae</taxon>
        <taxon>Pentapetalae</taxon>
        <taxon>asterids</taxon>
        <taxon>campanulids</taxon>
        <taxon>Escalloniales</taxon>
        <taxon>Escalloniaceae</taxon>
        <taxon>Escallonia</taxon>
    </lineage>
</organism>
<name>A0AA89B2S4_9ASTE</name>
<dbReference type="InterPro" id="IPR001938">
    <property type="entry name" value="Thaumatin"/>
</dbReference>
<reference evidence="2" key="1">
    <citation type="submission" date="2022-12" db="EMBL/GenBank/DDBJ databases">
        <title>Draft genome assemblies for two species of Escallonia (Escalloniales).</title>
        <authorList>
            <person name="Chanderbali A."/>
            <person name="Dervinis C."/>
            <person name="Anghel I."/>
            <person name="Soltis D."/>
            <person name="Soltis P."/>
            <person name="Zapata F."/>
        </authorList>
    </citation>
    <scope>NUCLEOTIDE SEQUENCE</scope>
    <source>
        <strain evidence="2">UCBG64.0493</strain>
        <tissue evidence="2">Leaf</tissue>
    </source>
</reference>
<evidence type="ECO:0000313" key="3">
    <source>
        <dbReference type="Proteomes" id="UP001188597"/>
    </source>
</evidence>
<gene>
    <name evidence="2" type="ORF">RJ639_046671</name>
</gene>
<dbReference type="EMBL" id="JAVXUP010000683">
    <property type="protein sequence ID" value="KAK3022967.1"/>
    <property type="molecule type" value="Genomic_DNA"/>
</dbReference>
<dbReference type="SUPFAM" id="SSF49870">
    <property type="entry name" value="Osmotin, thaumatin-like protein"/>
    <property type="match status" value="1"/>
</dbReference>
<comment type="caution">
    <text evidence="2">The sequence shown here is derived from an EMBL/GenBank/DDBJ whole genome shotgun (WGS) entry which is preliminary data.</text>
</comment>
<dbReference type="Proteomes" id="UP001188597">
    <property type="component" value="Unassembled WGS sequence"/>
</dbReference>
<proteinExistence type="predicted"/>
<keyword evidence="3" id="KW-1185">Reference proteome</keyword>